<organism evidence="17 18">
    <name type="scientific">Polyplax serrata</name>
    <name type="common">Common mouse louse</name>
    <dbReference type="NCBI Taxonomy" id="468196"/>
    <lineage>
        <taxon>Eukaryota</taxon>
        <taxon>Metazoa</taxon>
        <taxon>Ecdysozoa</taxon>
        <taxon>Arthropoda</taxon>
        <taxon>Hexapoda</taxon>
        <taxon>Insecta</taxon>
        <taxon>Pterygota</taxon>
        <taxon>Neoptera</taxon>
        <taxon>Paraneoptera</taxon>
        <taxon>Psocodea</taxon>
        <taxon>Troctomorpha</taxon>
        <taxon>Phthiraptera</taxon>
        <taxon>Anoplura</taxon>
        <taxon>Polyplacidae</taxon>
        <taxon>Polyplax</taxon>
    </lineage>
</organism>
<keyword evidence="5" id="KW-0378">Hydrolase</keyword>
<evidence type="ECO:0000256" key="13">
    <source>
        <dbReference type="ARBA" id="ARBA00047881"/>
    </source>
</evidence>
<evidence type="ECO:0000256" key="3">
    <source>
        <dbReference type="ARBA" id="ARBA00022438"/>
    </source>
</evidence>
<dbReference type="SUPFAM" id="SSF53187">
    <property type="entry name" value="Zn-dependent exopeptidases"/>
    <property type="match status" value="1"/>
</dbReference>
<dbReference type="Proteomes" id="UP001359485">
    <property type="component" value="Unassembled WGS sequence"/>
</dbReference>
<comment type="function">
    <text evidence="12">Cytosolic metallopeptidase that catalyzes the removal of unsubstituted N-terminal hydrophobic amino acids from various peptides. The presence of Zn(2+) ions is essential for the peptidase activity, and the association with other cofactors can modulate the substrate spectificity of the enzyme. For instance, in the presence of Mn(2+), it displays a specific Cys-Gly hydrolyzing activity of Cys-Gly-S-conjugates. Involved in the metabolism of glutathione and in the degradation of glutathione S-conjugates, which may play a role in the control of the cell redox status.</text>
</comment>
<feature type="domain" description="Cytosol aminopeptidase" evidence="15">
    <location>
        <begin position="218"/>
        <end position="529"/>
    </location>
</feature>
<comment type="caution">
    <text evidence="17">The sequence shown here is derived from an EMBL/GenBank/DDBJ whole genome shotgun (WGS) entry which is preliminary data.</text>
</comment>
<name>A0ABR1B933_POLSC</name>
<evidence type="ECO:0000259" key="15">
    <source>
        <dbReference type="Pfam" id="PF00883"/>
    </source>
</evidence>
<dbReference type="Gene3D" id="3.40.630.10">
    <property type="entry name" value="Zn peptidases"/>
    <property type="match status" value="1"/>
</dbReference>
<evidence type="ECO:0000256" key="11">
    <source>
        <dbReference type="ARBA" id="ARBA00031564"/>
    </source>
</evidence>
<evidence type="ECO:0000259" key="16">
    <source>
        <dbReference type="Pfam" id="PF02789"/>
    </source>
</evidence>
<evidence type="ECO:0000256" key="12">
    <source>
        <dbReference type="ARBA" id="ARBA00045966"/>
    </source>
</evidence>
<dbReference type="PANTHER" id="PTHR11963:SF16">
    <property type="entry name" value="CYTOSOL AMINOPEPTIDASE"/>
    <property type="match status" value="1"/>
</dbReference>
<evidence type="ECO:0000256" key="5">
    <source>
        <dbReference type="ARBA" id="ARBA00022801"/>
    </source>
</evidence>
<evidence type="ECO:0000256" key="4">
    <source>
        <dbReference type="ARBA" id="ARBA00022670"/>
    </source>
</evidence>
<evidence type="ECO:0000256" key="2">
    <source>
        <dbReference type="ARBA" id="ARBA00014190"/>
    </source>
</evidence>
<evidence type="ECO:0000256" key="6">
    <source>
        <dbReference type="ARBA" id="ARBA00023511"/>
    </source>
</evidence>
<dbReference type="Gene3D" id="3.40.220.10">
    <property type="entry name" value="Leucine Aminopeptidase, subunit E, domain 1"/>
    <property type="match status" value="1"/>
</dbReference>
<dbReference type="PRINTS" id="PR00481">
    <property type="entry name" value="LAMNOPPTDASE"/>
</dbReference>
<evidence type="ECO:0000256" key="8">
    <source>
        <dbReference type="ARBA" id="ARBA00029605"/>
    </source>
</evidence>
<dbReference type="SUPFAM" id="SSF52949">
    <property type="entry name" value="Macro domain-like"/>
    <property type="match status" value="1"/>
</dbReference>
<accession>A0ABR1B933</accession>
<dbReference type="Pfam" id="PF02789">
    <property type="entry name" value="Peptidase_M17_N"/>
    <property type="match status" value="1"/>
</dbReference>
<dbReference type="CDD" id="cd00433">
    <property type="entry name" value="Peptidase_M17"/>
    <property type="match status" value="1"/>
</dbReference>
<dbReference type="InterPro" id="IPR043472">
    <property type="entry name" value="Macro_dom-like"/>
</dbReference>
<evidence type="ECO:0000256" key="1">
    <source>
        <dbReference type="ARBA" id="ARBA00009528"/>
    </source>
</evidence>
<evidence type="ECO:0000313" key="17">
    <source>
        <dbReference type="EMBL" id="KAK6635694.1"/>
    </source>
</evidence>
<evidence type="ECO:0000256" key="9">
    <source>
        <dbReference type="ARBA" id="ARBA00030930"/>
    </source>
</evidence>
<dbReference type="EC" id="3.4.13.23" evidence="7"/>
<dbReference type="InterPro" id="IPR008283">
    <property type="entry name" value="Peptidase_M17_N"/>
</dbReference>
<keyword evidence="18" id="KW-1185">Reference proteome</keyword>
<proteinExistence type="inferred from homology"/>
<keyword evidence="4" id="KW-0645">Protease</keyword>
<evidence type="ECO:0000256" key="10">
    <source>
        <dbReference type="ARBA" id="ARBA00030997"/>
    </source>
</evidence>
<evidence type="ECO:0000256" key="7">
    <source>
        <dbReference type="ARBA" id="ARBA00023625"/>
    </source>
</evidence>
<dbReference type="EMBL" id="JAWJWF010000003">
    <property type="protein sequence ID" value="KAK6635694.1"/>
    <property type="molecule type" value="Genomic_DNA"/>
</dbReference>
<comment type="catalytic activity">
    <reaction evidence="14">
        <text>L-cysteinylglycine + H2O = L-cysteine + glycine</text>
        <dbReference type="Rhea" id="RHEA:28783"/>
        <dbReference type="ChEBI" id="CHEBI:15377"/>
        <dbReference type="ChEBI" id="CHEBI:35235"/>
        <dbReference type="ChEBI" id="CHEBI:57305"/>
        <dbReference type="ChEBI" id="CHEBI:61694"/>
    </reaction>
    <physiologicalReaction direction="left-to-right" evidence="14">
        <dbReference type="Rhea" id="RHEA:28784"/>
    </physiologicalReaction>
</comment>
<dbReference type="Pfam" id="PF00883">
    <property type="entry name" value="Peptidase_M17"/>
    <property type="match status" value="1"/>
</dbReference>
<evidence type="ECO:0000256" key="14">
    <source>
        <dbReference type="ARBA" id="ARBA00049107"/>
    </source>
</evidence>
<sequence length="545" mass="59281">MERNLKVGERLSSACEKNRSALRILKRFRSHERSTDRSHDNVANNLGEDCDLTGKKGLVLGAFICGDEMKLSSTAQKFNECTGCKISDFLNDLCTPMKLGNSIVFTNLDPEYFNVCVVSVGKEEVGYNRIEELDECKENVRVAAGTGARKLRETGVTAINFDGMGHPESAAEGAQLAVWRYQDFKCKDDQVKIANVDLYGDDDKEAWTRGILKAEAQNIARRLSDCPANCMTPAIFAQTAIDILCPCGIQIEVRDKDWLETKKMNAFLSVAKGSCEPPVFLELGYCGGSVEEKPIVLIGKGVTFDTGGLCLSAARGMDEMRADMAGAAVVLGVVKAAASMSLPLNIRGLIPLCENMPSGMALKPGDVVHSMAGKTILVQDTGHEGRLCIADAMTYGQIEYKPRMLIDVATLTTGMKKALGAGATGVFSNDEDLWKELQKAGSITGDRVWRFPLWQHFTDKVINFPEVDLHNVGLGVGGGPCLGAAFLQEFVCVDWLHLDIAGTGMQSHGEEIPYLPKGRMTGRPVRTIVQFLYQIACLGNKGDDD</sequence>
<dbReference type="InterPro" id="IPR011356">
    <property type="entry name" value="Leucine_aapep/pepB"/>
</dbReference>
<comment type="catalytic activity">
    <reaction evidence="13">
        <text>S-benzyl-L-cysteinylglycine + H2O = S-benzyl-L-cysteine + glycine</text>
        <dbReference type="Rhea" id="RHEA:62568"/>
        <dbReference type="ChEBI" id="CHEBI:15377"/>
        <dbReference type="ChEBI" id="CHEBI:57305"/>
        <dbReference type="ChEBI" id="CHEBI:145802"/>
        <dbReference type="ChEBI" id="CHEBI:145803"/>
    </reaction>
    <physiologicalReaction direction="left-to-right" evidence="13">
        <dbReference type="Rhea" id="RHEA:62569"/>
    </physiologicalReaction>
</comment>
<comment type="catalytic activity">
    <reaction evidence="6">
        <text>an S-substituted L-cysteinylglycine + H2O = an S-substituted L-cysteine + glycine</text>
        <dbReference type="Rhea" id="RHEA:60444"/>
        <dbReference type="ChEBI" id="CHEBI:15377"/>
        <dbReference type="ChEBI" id="CHEBI:57305"/>
        <dbReference type="ChEBI" id="CHEBI:58717"/>
        <dbReference type="ChEBI" id="CHEBI:143103"/>
        <dbReference type="EC" id="3.4.13.23"/>
    </reaction>
    <physiologicalReaction direction="left-to-right" evidence="6">
        <dbReference type="Rhea" id="RHEA:60445"/>
    </physiologicalReaction>
</comment>
<feature type="domain" description="Peptidase M17 leucyl aminopeptidase N-terminal" evidence="16">
    <location>
        <begin position="59"/>
        <end position="187"/>
    </location>
</feature>
<gene>
    <name evidence="17" type="ORF">RUM44_000948</name>
</gene>
<protein>
    <recommendedName>
        <fullName evidence="2">Cytosol aminopeptidase</fullName>
        <ecNumber evidence="7">3.4.13.23</ecNumber>
    </recommendedName>
    <alternativeName>
        <fullName evidence="10">Cysteinylglycine-S-conjugate dipeptidase</fullName>
    </alternativeName>
    <alternativeName>
        <fullName evidence="11">Leucine aminopeptidase 3</fullName>
    </alternativeName>
    <alternativeName>
        <fullName evidence="9">Proline aminopeptidase</fullName>
    </alternativeName>
    <alternativeName>
        <fullName evidence="8">Prolyl aminopeptidase</fullName>
    </alternativeName>
</protein>
<dbReference type="PANTHER" id="PTHR11963">
    <property type="entry name" value="LEUCINE AMINOPEPTIDASE-RELATED"/>
    <property type="match status" value="1"/>
</dbReference>
<keyword evidence="3" id="KW-0031">Aminopeptidase</keyword>
<dbReference type="InterPro" id="IPR000819">
    <property type="entry name" value="Peptidase_M17_C"/>
</dbReference>
<evidence type="ECO:0000313" key="18">
    <source>
        <dbReference type="Proteomes" id="UP001359485"/>
    </source>
</evidence>
<reference evidence="17 18" key="1">
    <citation type="submission" date="2023-09" db="EMBL/GenBank/DDBJ databases">
        <title>Genomes of two closely related lineages of the louse Polyplax serrata with different host specificities.</title>
        <authorList>
            <person name="Martinu J."/>
            <person name="Tarabai H."/>
            <person name="Stefka J."/>
            <person name="Hypsa V."/>
        </authorList>
    </citation>
    <scope>NUCLEOTIDE SEQUENCE [LARGE SCALE GENOMIC DNA]</scope>
    <source>
        <strain evidence="17">98ZLc_SE</strain>
    </source>
</reference>
<comment type="similarity">
    <text evidence="1">Belongs to the peptidase M17 family.</text>
</comment>